<dbReference type="Pfam" id="PF00132">
    <property type="entry name" value="Hexapep"/>
    <property type="match status" value="1"/>
</dbReference>
<gene>
    <name evidence="3" type="ORF">GQR91_01610</name>
</gene>
<dbReference type="Gene3D" id="2.160.10.10">
    <property type="entry name" value="Hexapeptide repeat proteins"/>
    <property type="match status" value="1"/>
</dbReference>
<comment type="similarity">
    <text evidence="1">Belongs to the transferase hexapeptide repeat family.</text>
</comment>
<evidence type="ECO:0008006" key="5">
    <source>
        <dbReference type="Google" id="ProtNLM"/>
    </source>
</evidence>
<organism evidence="3 4">
    <name type="scientific">Sphingomonas carotinifaciens</name>
    <dbReference type="NCBI Taxonomy" id="1166323"/>
    <lineage>
        <taxon>Bacteria</taxon>
        <taxon>Pseudomonadati</taxon>
        <taxon>Pseudomonadota</taxon>
        <taxon>Alphaproteobacteria</taxon>
        <taxon>Sphingomonadales</taxon>
        <taxon>Sphingomonadaceae</taxon>
        <taxon>Sphingomonas</taxon>
    </lineage>
</organism>
<sequence length="169" mass="18259">MRRFLLNFIGAKIHPTATVRHSCWLASADVVMGRNAMLNSFARYDGSARLTIEDNARVASGVTFTTSSHPFGDWKRRSSPLIIVAPITIKEGSWVMADVTINQGVTIAEGCMIGAKALVVEDTEPHGMYLNMASPGGAVRARRYKDLPVGKVDAHVGRVPAPVQLSVVN</sequence>
<evidence type="ECO:0000313" key="3">
    <source>
        <dbReference type="EMBL" id="MWC42359.1"/>
    </source>
</evidence>
<dbReference type="InterPro" id="IPR011004">
    <property type="entry name" value="Trimer_LpxA-like_sf"/>
</dbReference>
<name>A0A6N8LQ26_9SPHN</name>
<evidence type="ECO:0000256" key="2">
    <source>
        <dbReference type="ARBA" id="ARBA00022679"/>
    </source>
</evidence>
<dbReference type="CDD" id="cd04647">
    <property type="entry name" value="LbH_MAT_like"/>
    <property type="match status" value="1"/>
</dbReference>
<dbReference type="PANTHER" id="PTHR23416">
    <property type="entry name" value="SIALIC ACID SYNTHASE-RELATED"/>
    <property type="match status" value="1"/>
</dbReference>
<dbReference type="InterPro" id="IPR051159">
    <property type="entry name" value="Hexapeptide_acetyltransf"/>
</dbReference>
<accession>A0A6N8LQ26</accession>
<comment type="caution">
    <text evidence="3">The sequence shown here is derived from an EMBL/GenBank/DDBJ whole genome shotgun (WGS) entry which is preliminary data.</text>
</comment>
<dbReference type="GO" id="GO:0008374">
    <property type="term" value="F:O-acyltransferase activity"/>
    <property type="evidence" value="ECO:0007669"/>
    <property type="project" value="TreeGrafter"/>
</dbReference>
<dbReference type="Proteomes" id="UP000436801">
    <property type="component" value="Unassembled WGS sequence"/>
</dbReference>
<dbReference type="SUPFAM" id="SSF51161">
    <property type="entry name" value="Trimeric LpxA-like enzymes"/>
    <property type="match status" value="1"/>
</dbReference>
<dbReference type="PANTHER" id="PTHR23416:SF23">
    <property type="entry name" value="ACETYLTRANSFERASE C18B11.09C-RELATED"/>
    <property type="match status" value="1"/>
</dbReference>
<reference evidence="3 4" key="1">
    <citation type="submission" date="2019-12" db="EMBL/GenBank/DDBJ databases">
        <authorList>
            <person name="Zheng J."/>
        </authorList>
    </citation>
    <scope>NUCLEOTIDE SEQUENCE [LARGE SCALE GENOMIC DNA]</scope>
    <source>
        <strain evidence="3 4">DSM 27347</strain>
    </source>
</reference>
<evidence type="ECO:0000256" key="1">
    <source>
        <dbReference type="ARBA" id="ARBA00007274"/>
    </source>
</evidence>
<evidence type="ECO:0000313" key="4">
    <source>
        <dbReference type="Proteomes" id="UP000436801"/>
    </source>
</evidence>
<keyword evidence="2" id="KW-0808">Transferase</keyword>
<protein>
    <recommendedName>
        <fullName evidence="5">Acyltransferase</fullName>
    </recommendedName>
</protein>
<dbReference type="RefSeq" id="WP_160146857.1">
    <property type="nucleotide sequence ID" value="NZ_FNBI01000009.1"/>
</dbReference>
<dbReference type="AlphaFoldDB" id="A0A6N8LQ26"/>
<dbReference type="OrthoDB" id="9815592at2"/>
<dbReference type="EMBL" id="WSUT01000002">
    <property type="protein sequence ID" value="MWC42359.1"/>
    <property type="molecule type" value="Genomic_DNA"/>
</dbReference>
<proteinExistence type="inferred from homology"/>
<dbReference type="InterPro" id="IPR001451">
    <property type="entry name" value="Hexapep"/>
</dbReference>